<dbReference type="Proteomes" id="UP001232001">
    <property type="component" value="Chromosome"/>
</dbReference>
<accession>A0ABY8L3B4</accession>
<dbReference type="EMBL" id="CP122539">
    <property type="protein sequence ID" value="WGH74698.1"/>
    <property type="molecule type" value="Genomic_DNA"/>
</dbReference>
<keyword evidence="1" id="KW-0732">Signal</keyword>
<organism evidence="2 3">
    <name type="scientific">Tenacibaculum tangerinum</name>
    <dbReference type="NCBI Taxonomy" id="3038772"/>
    <lineage>
        <taxon>Bacteria</taxon>
        <taxon>Pseudomonadati</taxon>
        <taxon>Bacteroidota</taxon>
        <taxon>Flavobacteriia</taxon>
        <taxon>Flavobacteriales</taxon>
        <taxon>Flavobacteriaceae</taxon>
        <taxon>Tenacibaculum</taxon>
    </lineage>
</organism>
<proteinExistence type="predicted"/>
<protein>
    <recommendedName>
        <fullName evidence="4">Lipocalin-like domain-containing protein</fullName>
    </recommendedName>
</protein>
<dbReference type="RefSeq" id="WP_279650592.1">
    <property type="nucleotide sequence ID" value="NZ_CP122539.1"/>
</dbReference>
<evidence type="ECO:0008006" key="4">
    <source>
        <dbReference type="Google" id="ProtNLM"/>
    </source>
</evidence>
<feature type="signal peptide" evidence="1">
    <location>
        <begin position="1"/>
        <end position="20"/>
    </location>
</feature>
<keyword evidence="3" id="KW-1185">Reference proteome</keyword>
<reference evidence="2 3" key="1">
    <citation type="submission" date="2023-04" db="EMBL/GenBank/DDBJ databases">
        <title>Tenacibaculum tangerinum sp. nov., isolated from sea tidal flat of South Korea.</title>
        <authorList>
            <person name="Lee S.H."/>
            <person name="Kim J.-J."/>
        </authorList>
    </citation>
    <scope>NUCLEOTIDE SEQUENCE [LARGE SCALE GENOMIC DNA]</scope>
    <source>
        <strain evidence="2 3">GRR-S3-23</strain>
    </source>
</reference>
<feature type="chain" id="PRO_5045819428" description="Lipocalin-like domain-containing protein" evidence="1">
    <location>
        <begin position="21"/>
        <end position="140"/>
    </location>
</feature>
<name>A0ABY8L3B4_9FLAO</name>
<evidence type="ECO:0000313" key="2">
    <source>
        <dbReference type="EMBL" id="WGH74698.1"/>
    </source>
</evidence>
<dbReference type="PROSITE" id="PS51257">
    <property type="entry name" value="PROKAR_LIPOPROTEIN"/>
    <property type="match status" value="1"/>
</dbReference>
<evidence type="ECO:0000256" key="1">
    <source>
        <dbReference type="SAM" id="SignalP"/>
    </source>
</evidence>
<sequence>MKNLLYIVAFALISCASSQIQNINNSDFVGIWNWTSTDGGFGNHIHKTPETLGKKVQLSLQKNDQFSIIENGKEVSKGTYTLTMKKAIYSNTQERYIQLSNDEHYDGIVLSGIIRLVKPATLEISDNNYDGLGSSFVKVN</sequence>
<gene>
    <name evidence="2" type="ORF">P8625_11465</name>
</gene>
<evidence type="ECO:0000313" key="3">
    <source>
        <dbReference type="Proteomes" id="UP001232001"/>
    </source>
</evidence>